<protein>
    <submittedName>
        <fullName evidence="4">von Willebrand factor binding protein Vwb</fullName>
    </submittedName>
</protein>
<dbReference type="Pfam" id="PF08764">
    <property type="entry name" value="Coagulase"/>
    <property type="match status" value="1"/>
</dbReference>
<gene>
    <name evidence="4" type="primary">vwb</name>
    <name evidence="4" type="ORF">GJH15_08220</name>
</gene>
<dbReference type="Gene3D" id="1.20.120.760">
    <property type="entry name" value="Staphylcoagulase, helix bundle, domain 2"/>
    <property type="match status" value="1"/>
</dbReference>
<dbReference type="EMBL" id="WJTQ01000005">
    <property type="protein sequence ID" value="MRM26027.1"/>
    <property type="molecule type" value="Genomic_DNA"/>
</dbReference>
<dbReference type="InterPro" id="IPR043071">
    <property type="entry name" value="Staphylcoagulase_N_2"/>
</dbReference>
<evidence type="ECO:0000259" key="3">
    <source>
        <dbReference type="Pfam" id="PF08764"/>
    </source>
</evidence>
<feature type="domain" description="Staphylocoagulase N-terminal subdomain 1" evidence="3">
    <location>
        <begin position="55"/>
        <end position="286"/>
    </location>
</feature>
<comment type="caution">
    <text evidence="4">The sequence shown here is derived from an EMBL/GenBank/DDBJ whole genome shotgun (WGS) entry which is preliminary data.</text>
</comment>
<dbReference type="RefSeq" id="WP_054194539.1">
    <property type="nucleotide sequence ID" value="NZ_BDVA01000001.1"/>
</dbReference>
<feature type="coiled-coil region" evidence="1">
    <location>
        <begin position="126"/>
        <end position="160"/>
    </location>
</feature>
<evidence type="ECO:0000256" key="2">
    <source>
        <dbReference type="SAM" id="MobiDB-lite"/>
    </source>
</evidence>
<reference evidence="4" key="1">
    <citation type="submission" date="2019-11" db="EMBL/GenBank/DDBJ databases">
        <title>Whole genome sequence profiling of antibiotic resistant Staphylococcus aureus isolates from livestock and farm attendants in Ghana.</title>
        <authorList>
            <person name="Egyir B."/>
            <person name="Hadjirin N.F."/>
            <person name="Gupta S."/>
            <person name="Owusu F."/>
            <person name="Agbodzi B."/>
            <person name="Adogla-Bessa T."/>
            <person name="Addo K."/>
            <person name="Stegger M."/>
            <person name="Larsen A.R."/>
            <person name="Holmes M.A."/>
        </authorList>
    </citation>
    <scope>NUCLEOTIDE SEQUENCE</scope>
    <source>
        <strain evidence="4">GHA/LAMRSA/2016/19</strain>
    </source>
</reference>
<feature type="region of interest" description="Disordered" evidence="2">
    <location>
        <begin position="239"/>
        <end position="311"/>
    </location>
</feature>
<feature type="compositionally biased region" description="Basic and acidic residues" evidence="2">
    <location>
        <begin position="268"/>
        <end position="281"/>
    </location>
</feature>
<name>A0A6A8FET9_STAAU</name>
<dbReference type="NCBIfam" id="NF033750">
    <property type="entry name" value="vWF_bind_Staph"/>
    <property type="match status" value="1"/>
</dbReference>
<dbReference type="InterPro" id="IPR043072">
    <property type="entry name" value="Staphylcoagulase_N_1"/>
</dbReference>
<evidence type="ECO:0000256" key="1">
    <source>
        <dbReference type="SAM" id="Coils"/>
    </source>
</evidence>
<dbReference type="AlphaFoldDB" id="A0A6A8FET9"/>
<feature type="compositionally biased region" description="Basic residues" evidence="2">
    <location>
        <begin position="282"/>
        <end position="296"/>
    </location>
</feature>
<keyword evidence="1" id="KW-0175">Coiled coil</keyword>
<proteinExistence type="predicted"/>
<sequence>MKNKLLVLSLGALCVSQIWESNRASAVVSGEKNPYVSESLKLTGSKSTGVTPAMYKENLESLISSLSFADYEKYEEPEYKEAVKKYQQKFMAEDDALKKFFSEEKKIKNRNTNTNTNTSNYLGLTHERYESIYNSLKNHREEFSKEIEEINNKNPELKEYNNEEQTKADTELNTLENQVLMIGYTFYHSNKNEVEDLYNKLDMILGYKDEERKKKRATNQRMFNNKKEDLETIIDEFFGEIGQQRPTSIPTLAPKEEKETNTNNANKLKSDTEAAKNDETKRSKRSKRSLNTHNHKSASQEVTAEQKADYEKRAEERKARFLDRQKSKKEPVVSLEYDFEHKQRVDNANDKQLVVSAPTKKPTLPTYTETTTQVPMPTVERQTQEQIVYKAPKQLAGLNGESHNFSTTHQTPITSNHTHNNVVEFEETSALPGRKTGSLVGLSQIDSSHLTEREKRVIKREHVREAQKLVENYKDTHSYKDRLNAQQKVNTLSEGHQKRFNKQINKVYNGK</sequence>
<dbReference type="InterPro" id="IPR014874">
    <property type="entry name" value="Staphylocoagulase_N"/>
</dbReference>
<organism evidence="4">
    <name type="scientific">Staphylococcus aureus</name>
    <dbReference type="NCBI Taxonomy" id="1280"/>
    <lineage>
        <taxon>Bacteria</taxon>
        <taxon>Bacillati</taxon>
        <taxon>Bacillota</taxon>
        <taxon>Bacilli</taxon>
        <taxon>Bacillales</taxon>
        <taxon>Staphylococcaceae</taxon>
        <taxon>Staphylococcus</taxon>
    </lineage>
</organism>
<accession>A0A6A8FET9</accession>
<dbReference type="SUPFAM" id="SSF101094">
    <property type="entry name" value="Staphylocoagulase"/>
    <property type="match status" value="2"/>
</dbReference>
<dbReference type="Gene3D" id="1.20.120.750">
    <property type="entry name" value="Staphylcoagulase, helix bundle domain 1"/>
    <property type="match status" value="1"/>
</dbReference>
<evidence type="ECO:0000313" key="4">
    <source>
        <dbReference type="EMBL" id="MRM26027.1"/>
    </source>
</evidence>